<evidence type="ECO:0000259" key="11">
    <source>
        <dbReference type="PROSITE" id="PS50884"/>
    </source>
</evidence>
<reference evidence="12 13" key="1">
    <citation type="submission" date="2024-01" db="EMBL/GenBank/DDBJ databases">
        <title>The genomes of 5 underutilized Papilionoideae crops provide insights into root nodulation and disease resistanc.</title>
        <authorList>
            <person name="Yuan L."/>
        </authorList>
    </citation>
    <scope>NUCLEOTIDE SEQUENCE [LARGE SCALE GENOMIC DNA]</scope>
    <source>
        <strain evidence="12">ZHUSHIDOU_FW_LH</strain>
        <tissue evidence="12">Leaf</tissue>
    </source>
</reference>
<feature type="compositionally biased region" description="Basic residues" evidence="10">
    <location>
        <begin position="127"/>
        <end position="138"/>
    </location>
</feature>
<keyword evidence="13" id="KW-1185">Reference proteome</keyword>
<gene>
    <name evidence="12" type="ORF">RIF29_27775</name>
</gene>
<dbReference type="AlphaFoldDB" id="A0AAN9EQ75"/>
<dbReference type="EMBL" id="JAYWIO010000005">
    <property type="protein sequence ID" value="KAK7261462.1"/>
    <property type="molecule type" value="Genomic_DNA"/>
</dbReference>
<evidence type="ECO:0000256" key="2">
    <source>
        <dbReference type="ARBA" id="ARBA00022771"/>
    </source>
</evidence>
<dbReference type="GO" id="GO:0005634">
    <property type="term" value="C:nucleus"/>
    <property type="evidence" value="ECO:0007669"/>
    <property type="project" value="UniProtKB-SubCell"/>
</dbReference>
<evidence type="ECO:0000256" key="5">
    <source>
        <dbReference type="ARBA" id="ARBA00023125"/>
    </source>
</evidence>
<evidence type="ECO:0000256" key="3">
    <source>
        <dbReference type="ARBA" id="ARBA00022833"/>
    </source>
</evidence>
<comment type="function">
    <text evidence="9">Transcription factor that binds specifically to a 5'-AA[AG]G-3' consensus core sequence.</text>
</comment>
<feature type="region of interest" description="Disordered" evidence="10">
    <location>
        <begin position="11"/>
        <end position="79"/>
    </location>
</feature>
<sequence length="303" mass="33128">MVFSSIPLYLDPSNWQQPNQHQANGTTNSPHHQLLPPLPPSQSEGGGGNGGSSMRPGPVADRAQLAKMPPPDAAHQKCPRCDSTNTKFCYFNNYSLSQPRHFCKTCRRYWTRGGALRNVPVGGGCRRPNKKNKRRSRSKSPSSSTDNKQTLSNSSNAISTPDLIGRFPQQISNPNFMSSFQNMNRYGMGNISTNQMGFQIGGHTLSTSVGGILQQFPFLNGFESNNSAVSYPFQSESVEAPYGLVGDIGLSSRVTHHQLPLVKLEDLNSSRNPLMSVSQSNNQYYSWTDLSSGLASSSTSHLL</sequence>
<evidence type="ECO:0000313" key="13">
    <source>
        <dbReference type="Proteomes" id="UP001372338"/>
    </source>
</evidence>
<keyword evidence="3 9" id="KW-0862">Zinc</keyword>
<name>A0AAN9EQ75_CROPI</name>
<keyword evidence="1 9" id="KW-0479">Metal-binding</keyword>
<dbReference type="InterPro" id="IPR003851">
    <property type="entry name" value="Znf_Dof"/>
</dbReference>
<dbReference type="PROSITE" id="PS50884">
    <property type="entry name" value="ZF_DOF_2"/>
    <property type="match status" value="1"/>
</dbReference>
<dbReference type="GO" id="GO:0003677">
    <property type="term" value="F:DNA binding"/>
    <property type="evidence" value="ECO:0007669"/>
    <property type="project" value="UniProtKB-UniRule"/>
</dbReference>
<evidence type="ECO:0000256" key="10">
    <source>
        <dbReference type="SAM" id="MobiDB-lite"/>
    </source>
</evidence>
<keyword evidence="2 8" id="KW-0863">Zinc-finger</keyword>
<organism evidence="12 13">
    <name type="scientific">Crotalaria pallida</name>
    <name type="common">Smooth rattlebox</name>
    <name type="synonym">Crotalaria striata</name>
    <dbReference type="NCBI Taxonomy" id="3830"/>
    <lineage>
        <taxon>Eukaryota</taxon>
        <taxon>Viridiplantae</taxon>
        <taxon>Streptophyta</taxon>
        <taxon>Embryophyta</taxon>
        <taxon>Tracheophyta</taxon>
        <taxon>Spermatophyta</taxon>
        <taxon>Magnoliopsida</taxon>
        <taxon>eudicotyledons</taxon>
        <taxon>Gunneridae</taxon>
        <taxon>Pentapetalae</taxon>
        <taxon>rosids</taxon>
        <taxon>fabids</taxon>
        <taxon>Fabales</taxon>
        <taxon>Fabaceae</taxon>
        <taxon>Papilionoideae</taxon>
        <taxon>50 kb inversion clade</taxon>
        <taxon>genistoids sensu lato</taxon>
        <taxon>core genistoids</taxon>
        <taxon>Crotalarieae</taxon>
        <taxon>Crotalaria</taxon>
    </lineage>
</organism>
<dbReference type="Pfam" id="PF02701">
    <property type="entry name" value="Zn_ribbon_Dof"/>
    <property type="match status" value="1"/>
</dbReference>
<comment type="subcellular location">
    <subcellularLocation>
        <location evidence="8 9">Nucleus</location>
    </subcellularLocation>
</comment>
<dbReference type="PANTHER" id="PTHR31992">
    <property type="entry name" value="DOF ZINC FINGER PROTEIN DOF1.4-RELATED"/>
    <property type="match status" value="1"/>
</dbReference>
<keyword evidence="5 8" id="KW-0238">DNA-binding</keyword>
<dbReference type="Proteomes" id="UP001372338">
    <property type="component" value="Unassembled WGS sequence"/>
</dbReference>
<dbReference type="GO" id="GO:0008270">
    <property type="term" value="F:zinc ion binding"/>
    <property type="evidence" value="ECO:0007669"/>
    <property type="project" value="UniProtKB-KW"/>
</dbReference>
<dbReference type="PROSITE" id="PS01361">
    <property type="entry name" value="ZF_DOF_1"/>
    <property type="match status" value="1"/>
</dbReference>
<evidence type="ECO:0000256" key="8">
    <source>
        <dbReference type="PROSITE-ProRule" id="PRU00071"/>
    </source>
</evidence>
<comment type="caution">
    <text evidence="12">The sequence shown here is derived from an EMBL/GenBank/DDBJ whole genome shotgun (WGS) entry which is preliminary data.</text>
</comment>
<dbReference type="PANTHER" id="PTHR31992:SF193">
    <property type="entry name" value="DOF ZINC FINGER PROTEIN DOF3.6"/>
    <property type="match status" value="1"/>
</dbReference>
<evidence type="ECO:0000256" key="9">
    <source>
        <dbReference type="RuleBase" id="RU369094"/>
    </source>
</evidence>
<protein>
    <recommendedName>
        <fullName evidence="9">Dof zinc finger protein</fullName>
    </recommendedName>
</protein>
<evidence type="ECO:0000256" key="4">
    <source>
        <dbReference type="ARBA" id="ARBA00023015"/>
    </source>
</evidence>
<keyword evidence="7 8" id="KW-0539">Nucleus</keyword>
<feature type="compositionally biased region" description="Polar residues" evidence="10">
    <location>
        <begin position="13"/>
        <end position="28"/>
    </location>
</feature>
<dbReference type="InterPro" id="IPR045174">
    <property type="entry name" value="Dof"/>
</dbReference>
<evidence type="ECO:0000256" key="6">
    <source>
        <dbReference type="ARBA" id="ARBA00023163"/>
    </source>
</evidence>
<keyword evidence="6 9" id="KW-0804">Transcription</keyword>
<feature type="domain" description="Dof-type" evidence="11">
    <location>
        <begin position="76"/>
        <end position="130"/>
    </location>
</feature>
<evidence type="ECO:0000256" key="7">
    <source>
        <dbReference type="ARBA" id="ARBA00023242"/>
    </source>
</evidence>
<proteinExistence type="predicted"/>
<evidence type="ECO:0000313" key="12">
    <source>
        <dbReference type="EMBL" id="KAK7261462.1"/>
    </source>
</evidence>
<keyword evidence="4 9" id="KW-0805">Transcription regulation</keyword>
<dbReference type="GO" id="GO:0003700">
    <property type="term" value="F:DNA-binding transcription factor activity"/>
    <property type="evidence" value="ECO:0007669"/>
    <property type="project" value="UniProtKB-UniRule"/>
</dbReference>
<feature type="compositionally biased region" description="Polar residues" evidence="10">
    <location>
        <begin position="145"/>
        <end position="159"/>
    </location>
</feature>
<feature type="region of interest" description="Disordered" evidence="10">
    <location>
        <begin position="117"/>
        <end position="164"/>
    </location>
</feature>
<accession>A0AAN9EQ75</accession>
<evidence type="ECO:0000256" key="1">
    <source>
        <dbReference type="ARBA" id="ARBA00022723"/>
    </source>
</evidence>